<dbReference type="HOGENOM" id="CLU_782678_0_0_6"/>
<name>A0A0U1P528_PHOLE</name>
<dbReference type="RefSeq" id="WP_023932310.1">
    <property type="nucleotide sequence ID" value="NZ_DF196819.1"/>
</dbReference>
<dbReference type="EMBL" id="DF196819">
    <property type="protein sequence ID" value="GAD29791.1"/>
    <property type="molecule type" value="Genomic_DNA"/>
</dbReference>
<dbReference type="AlphaFoldDB" id="A0A0U1P528"/>
<protein>
    <submittedName>
        <fullName evidence="1">Uncharacterized protein</fullName>
    </submittedName>
</protein>
<gene>
    <name evidence="1" type="ORF">PLEI_1444</name>
</gene>
<evidence type="ECO:0000313" key="2">
    <source>
        <dbReference type="Proteomes" id="UP000030675"/>
    </source>
</evidence>
<reference evidence="2" key="1">
    <citation type="submission" date="2012-12" db="EMBL/GenBank/DDBJ databases">
        <title>Genome Sequence of Photobacterium leiognathi lrivu.4.1.</title>
        <authorList>
            <person name="Urbanczyk H."/>
            <person name="Ogura Y."/>
            <person name="Hayashi T."/>
            <person name="Dunlap P.V."/>
        </authorList>
    </citation>
    <scope>NUCLEOTIDE SEQUENCE [LARGE SCALE GENOMIC DNA]</scope>
    <source>
        <strain evidence="2">lrivu.4.1</strain>
    </source>
</reference>
<organism evidence="1 2">
    <name type="scientific">Photobacterium leiognathi lrivu.4.1</name>
    <dbReference type="NCBI Taxonomy" id="1248232"/>
    <lineage>
        <taxon>Bacteria</taxon>
        <taxon>Pseudomonadati</taxon>
        <taxon>Pseudomonadota</taxon>
        <taxon>Gammaproteobacteria</taxon>
        <taxon>Vibrionales</taxon>
        <taxon>Vibrionaceae</taxon>
        <taxon>Photobacterium</taxon>
    </lineage>
</organism>
<accession>A0A0U1P528</accession>
<sequence>MINMADLMTAGEFMRYVMSISKVVTNRFYQYPDREYNFALCGLHWEFSCDRHISWEEAKKLLTLDNLTFFVDGLEDEAIKYANFSLYAKDEHNNMYVFDNLGVYIWDNEIVSAFESRGLDQIISECDNNGEWHPPKSEDGNLQDALQIEVHHNGVAVTKDGITVNYSHADIDRMSHANAPIDEFMAEQTRKLNDPMLPMVNQYVDLIESVTDFDCEVMWDADYGGHFVMVGTGYNVYIGICPSQPNYRIIDVNSNDLRLVNGCSLLDYLGHCDGNGLNGACFETDFSSKIFIVRSGLKCSFEKYSLGKGVDNSDGTFVFEMNIGTVEALLEELASKHEDPKTERKKLESLILNY</sequence>
<dbReference type="Proteomes" id="UP000030675">
    <property type="component" value="Unassembled WGS sequence"/>
</dbReference>
<evidence type="ECO:0000313" key="1">
    <source>
        <dbReference type="EMBL" id="GAD29791.1"/>
    </source>
</evidence>
<proteinExistence type="predicted"/>